<evidence type="ECO:0000256" key="4">
    <source>
        <dbReference type="ARBA" id="ARBA00022561"/>
    </source>
</evidence>
<feature type="region of interest" description="Disordered" evidence="7">
    <location>
        <begin position="251"/>
        <end position="273"/>
    </location>
</feature>
<dbReference type="GO" id="GO:0039617">
    <property type="term" value="C:T=3 icosahedral viral capsid"/>
    <property type="evidence" value="ECO:0007669"/>
    <property type="project" value="UniProtKB-KW"/>
</dbReference>
<comment type="similarity">
    <text evidence="2">Belongs to the icosahedral plant coat protein family.</text>
</comment>
<dbReference type="SUPFAM" id="SSF88633">
    <property type="entry name" value="Positive stranded ssRNA viruses"/>
    <property type="match status" value="1"/>
</dbReference>
<feature type="domain" description="Icosahedral viral capsid protein S" evidence="8">
    <location>
        <begin position="60"/>
        <end position="248"/>
    </location>
</feature>
<reference evidence="9" key="1">
    <citation type="journal article" date="2018" name="Am. J. Plant Sci.">
        <title>Molecular Variability and Genetic Structure of IYMV in Burkina Faso.</title>
        <authorList>
            <person name="Koala M."/>
            <person name="Sereme D."/>
            <person name="Vignols F."/>
            <person name="Lacombe E."/>
            <person name="Bantgratz M."/>
            <person name="Neya B.J."/>
            <person name="Brugidou C."/>
            <person name="Barro N."/>
            <person name="Traore O."/>
        </authorList>
    </citation>
    <scope>NUCLEOTIDE SEQUENCE</scope>
    <source>
        <strain evidence="9">Iymv2-BF</strain>
    </source>
</reference>
<evidence type="ECO:0000313" key="9">
    <source>
        <dbReference type="EMBL" id="AVV62454.1"/>
    </source>
</evidence>
<accession>A0A2R4KP18</accession>
<comment type="subcellular location">
    <subcellularLocation>
        <location evidence="1">Virion</location>
    </subcellularLocation>
</comment>
<evidence type="ECO:0000256" key="3">
    <source>
        <dbReference type="ARBA" id="ARBA00018091"/>
    </source>
</evidence>
<dbReference type="InterPro" id="IPR029053">
    <property type="entry name" value="Viral_coat"/>
</dbReference>
<sequence>MGRSKQKKSKKMPQAAAVKNQQPAPSRRQGRSGSSQRQPSNGITTSAPVATSGIGPSRSLGPLGGAITVEEVEHLGAFTRGTTAAGQTRAYLCMPSSLIRLSNIARCFARWRPLQWSVFYVPEVGTQTNGAIQMAYLYDYGDSLPTTTGQISACSGFLTAAVWCGAAGAQLLSGKAPRSQNLVIAHMDCRRSEWMRVVDGLTDTDPAHVVNTYLPARAVVRSSLLPATEDTPGQLYVRYRIMLRDAVAPGLNDASSSAPSVDQERKGNAAVVS</sequence>
<dbReference type="Gene3D" id="2.60.120.20">
    <property type="match status" value="1"/>
</dbReference>
<feature type="compositionally biased region" description="Low complexity" evidence="7">
    <location>
        <begin position="25"/>
        <end position="40"/>
    </location>
</feature>
<feature type="compositionally biased region" description="Basic residues" evidence="7">
    <location>
        <begin position="1"/>
        <end position="11"/>
    </location>
</feature>
<protein>
    <recommendedName>
        <fullName evidence="3">Capsid protein</fullName>
    </recommendedName>
</protein>
<evidence type="ECO:0000256" key="6">
    <source>
        <dbReference type="ARBA" id="ARBA00023060"/>
    </source>
</evidence>
<dbReference type="InterPro" id="IPR000937">
    <property type="entry name" value="Capsid_prot_S-dom_vir"/>
</dbReference>
<keyword evidence="4" id="KW-0167">Capsid protein</keyword>
<dbReference type="GO" id="GO:0005198">
    <property type="term" value="F:structural molecule activity"/>
    <property type="evidence" value="ECO:0007669"/>
    <property type="project" value="InterPro"/>
</dbReference>
<dbReference type="PROSITE" id="PS00555">
    <property type="entry name" value="ICOSAH_VIR_COAT_S"/>
    <property type="match status" value="1"/>
</dbReference>
<dbReference type="Pfam" id="PF00729">
    <property type="entry name" value="Viral_coat"/>
    <property type="match status" value="1"/>
</dbReference>
<keyword evidence="5" id="KW-0946">Virion</keyword>
<feature type="region of interest" description="Disordered" evidence="7">
    <location>
        <begin position="1"/>
        <end position="56"/>
    </location>
</feature>
<name>A0A2R4KP18_9VIRU</name>
<evidence type="ECO:0000256" key="5">
    <source>
        <dbReference type="ARBA" id="ARBA00022844"/>
    </source>
</evidence>
<proteinExistence type="inferred from homology"/>
<evidence type="ECO:0000256" key="2">
    <source>
        <dbReference type="ARBA" id="ARBA00007446"/>
    </source>
</evidence>
<evidence type="ECO:0000256" key="7">
    <source>
        <dbReference type="SAM" id="MobiDB-lite"/>
    </source>
</evidence>
<keyword evidence="6" id="KW-1142">T=3 icosahedral capsid protein</keyword>
<dbReference type="EMBL" id="MF043149">
    <property type="protein sequence ID" value="AVV62454.1"/>
    <property type="molecule type" value="Genomic_RNA"/>
</dbReference>
<organism evidence="9">
    <name type="scientific">Imperata yellow mottle virus</name>
    <dbReference type="NCBI Taxonomy" id="524023"/>
    <lineage>
        <taxon>Viruses</taxon>
        <taxon>Riboviria</taxon>
        <taxon>Orthornavirae</taxon>
        <taxon>Pisuviricota</taxon>
        <taxon>Pisoniviricetes</taxon>
        <taxon>Sobelivirales</taxon>
        <taxon>Solemoviridae</taxon>
        <taxon>Sobemovirus</taxon>
        <taxon>Sobemovirus IYMV</taxon>
    </lineage>
</organism>
<evidence type="ECO:0000259" key="8">
    <source>
        <dbReference type="Pfam" id="PF00729"/>
    </source>
</evidence>
<evidence type="ECO:0000256" key="1">
    <source>
        <dbReference type="ARBA" id="ARBA00004328"/>
    </source>
</evidence>